<keyword evidence="4" id="KW-0472">Membrane</keyword>
<accession>A0A7J7J120</accession>
<evidence type="ECO:0000256" key="2">
    <source>
        <dbReference type="ARBA" id="ARBA00022559"/>
    </source>
</evidence>
<dbReference type="GO" id="GO:0004601">
    <property type="term" value="F:peroxidase activity"/>
    <property type="evidence" value="ECO:0007669"/>
    <property type="project" value="UniProtKB-KW"/>
</dbReference>
<evidence type="ECO:0000256" key="3">
    <source>
        <dbReference type="ARBA" id="ARBA00023002"/>
    </source>
</evidence>
<evidence type="ECO:0000256" key="5">
    <source>
        <dbReference type="SAM" id="SignalP"/>
    </source>
</evidence>
<dbReference type="EMBL" id="VXIV02003208">
    <property type="protein sequence ID" value="KAF6019870.1"/>
    <property type="molecule type" value="Genomic_DNA"/>
</dbReference>
<feature type="transmembrane region" description="Helical" evidence="4">
    <location>
        <begin position="21"/>
        <end position="44"/>
    </location>
</feature>
<name>A0A7J7J120_BUGNE</name>
<keyword evidence="7" id="KW-1185">Reference proteome</keyword>
<comment type="caution">
    <text evidence="6">The sequence shown here is derived from an EMBL/GenBank/DDBJ whole genome shotgun (WGS) entry which is preliminary data.</text>
</comment>
<keyword evidence="4" id="KW-0812">Transmembrane</keyword>
<dbReference type="InterPro" id="IPR000889">
    <property type="entry name" value="Glutathione_peroxidase"/>
</dbReference>
<sequence length="91" mass="9993">MTCFLRMFISTLLMKPGDCKVSHLLTGVSCIVGAIFSITVYNHYQMAAESGTLWKTASSIYEFSAKSIDGDEVSLEKYRGDVCLIVNVASQ</sequence>
<reference evidence="6" key="1">
    <citation type="submission" date="2020-06" db="EMBL/GenBank/DDBJ databases">
        <title>Draft genome of Bugula neritina, a colonial animal packing powerful symbionts and potential medicines.</title>
        <authorList>
            <person name="Rayko M."/>
        </authorList>
    </citation>
    <scope>NUCLEOTIDE SEQUENCE [LARGE SCALE GENOMIC DNA]</scope>
    <source>
        <strain evidence="6">Kwan_BN1</strain>
    </source>
</reference>
<evidence type="ECO:0000256" key="4">
    <source>
        <dbReference type="SAM" id="Phobius"/>
    </source>
</evidence>
<dbReference type="SUPFAM" id="SSF52833">
    <property type="entry name" value="Thioredoxin-like"/>
    <property type="match status" value="1"/>
</dbReference>
<gene>
    <name evidence="6" type="ORF">EB796_021841</name>
</gene>
<organism evidence="6 7">
    <name type="scientific">Bugula neritina</name>
    <name type="common">Brown bryozoan</name>
    <name type="synonym">Sertularia neritina</name>
    <dbReference type="NCBI Taxonomy" id="10212"/>
    <lineage>
        <taxon>Eukaryota</taxon>
        <taxon>Metazoa</taxon>
        <taxon>Spiralia</taxon>
        <taxon>Lophotrochozoa</taxon>
        <taxon>Bryozoa</taxon>
        <taxon>Gymnolaemata</taxon>
        <taxon>Cheilostomatida</taxon>
        <taxon>Flustrina</taxon>
        <taxon>Buguloidea</taxon>
        <taxon>Bugulidae</taxon>
        <taxon>Bugula</taxon>
    </lineage>
</organism>
<keyword evidence="4" id="KW-1133">Transmembrane helix</keyword>
<dbReference type="GO" id="GO:0006979">
    <property type="term" value="P:response to oxidative stress"/>
    <property type="evidence" value="ECO:0007669"/>
    <property type="project" value="InterPro"/>
</dbReference>
<keyword evidence="2" id="KW-0575">Peroxidase</keyword>
<dbReference type="InterPro" id="IPR036249">
    <property type="entry name" value="Thioredoxin-like_sf"/>
</dbReference>
<dbReference type="AlphaFoldDB" id="A0A7J7J120"/>
<dbReference type="OrthoDB" id="446890at2759"/>
<dbReference type="Gene3D" id="3.40.30.10">
    <property type="entry name" value="Glutaredoxin"/>
    <property type="match status" value="1"/>
</dbReference>
<protein>
    <submittedName>
        <fullName evidence="6">GPX4</fullName>
    </submittedName>
</protein>
<dbReference type="PROSITE" id="PS51355">
    <property type="entry name" value="GLUTATHIONE_PEROXID_3"/>
    <property type="match status" value="1"/>
</dbReference>
<comment type="similarity">
    <text evidence="1">Belongs to the glutathione peroxidase family.</text>
</comment>
<feature type="chain" id="PRO_5029898677" evidence="5">
    <location>
        <begin position="20"/>
        <end position="91"/>
    </location>
</feature>
<feature type="signal peptide" evidence="5">
    <location>
        <begin position="1"/>
        <end position="19"/>
    </location>
</feature>
<proteinExistence type="inferred from homology"/>
<keyword evidence="3" id="KW-0560">Oxidoreductase</keyword>
<evidence type="ECO:0000256" key="1">
    <source>
        <dbReference type="ARBA" id="ARBA00006926"/>
    </source>
</evidence>
<evidence type="ECO:0000313" key="6">
    <source>
        <dbReference type="EMBL" id="KAF6019870.1"/>
    </source>
</evidence>
<keyword evidence="5" id="KW-0732">Signal</keyword>
<dbReference type="Proteomes" id="UP000593567">
    <property type="component" value="Unassembled WGS sequence"/>
</dbReference>
<evidence type="ECO:0000313" key="7">
    <source>
        <dbReference type="Proteomes" id="UP000593567"/>
    </source>
</evidence>
<dbReference type="Pfam" id="PF00255">
    <property type="entry name" value="GSHPx"/>
    <property type="match status" value="1"/>
</dbReference>